<evidence type="ECO:0000313" key="2">
    <source>
        <dbReference type="EMBL" id="NBI30040.1"/>
    </source>
</evidence>
<feature type="transmembrane region" description="Helical" evidence="1">
    <location>
        <begin position="225"/>
        <end position="243"/>
    </location>
</feature>
<gene>
    <name evidence="2" type="ORF">ERL59_13900</name>
</gene>
<keyword evidence="1" id="KW-1133">Transmembrane helix</keyword>
<evidence type="ECO:0000313" key="3">
    <source>
        <dbReference type="Proteomes" id="UP000448943"/>
    </source>
</evidence>
<organism evidence="2 3">
    <name type="scientific">Chengkuizengella marina</name>
    <dbReference type="NCBI Taxonomy" id="2507566"/>
    <lineage>
        <taxon>Bacteria</taxon>
        <taxon>Bacillati</taxon>
        <taxon>Bacillota</taxon>
        <taxon>Bacilli</taxon>
        <taxon>Bacillales</taxon>
        <taxon>Paenibacillaceae</taxon>
        <taxon>Chengkuizengella</taxon>
    </lineage>
</organism>
<dbReference type="RefSeq" id="WP_160646848.1">
    <property type="nucleotide sequence ID" value="NZ_SIJB01000029.1"/>
</dbReference>
<name>A0A6N9Q5J2_9BACL</name>
<proteinExistence type="predicted"/>
<protein>
    <submittedName>
        <fullName evidence="2">Uncharacterized protein</fullName>
    </submittedName>
</protein>
<reference evidence="2 3" key="1">
    <citation type="submission" date="2019-01" db="EMBL/GenBank/DDBJ databases">
        <title>Chengkuizengella sp. nov., isolated from deep-sea sediment of East Pacific Ocean.</title>
        <authorList>
            <person name="Yang J."/>
            <person name="Lai Q."/>
            <person name="Shao Z."/>
        </authorList>
    </citation>
    <scope>NUCLEOTIDE SEQUENCE [LARGE SCALE GENOMIC DNA]</scope>
    <source>
        <strain evidence="2 3">YPA3-1-1</strain>
    </source>
</reference>
<sequence length="251" mass="28612">MKQIILIIASFFVILGSFQQVTYAYTYGDPNEELIAEVYKAMDARLNENPPNYVEAETIYLTVREDIELHMGIDPSKAVIDALEAENKEEVMTAVRNILVLNIARRLQYIEQDFTDYTTTKLLLAKGLATYDALSPIIIEKDKQLDKQVREEFNLALDSLGNPGLFGVGEKESDIDVFIKSKEKIIETLSEQFNIENVEVGHFVPEEGQISEEPKFVNLNDIKNWIPLVLILVVIIIIVVYALKRKKETSR</sequence>
<accession>A0A6N9Q5J2</accession>
<comment type="caution">
    <text evidence="2">The sequence shown here is derived from an EMBL/GenBank/DDBJ whole genome shotgun (WGS) entry which is preliminary data.</text>
</comment>
<evidence type="ECO:0000256" key="1">
    <source>
        <dbReference type="SAM" id="Phobius"/>
    </source>
</evidence>
<dbReference type="OrthoDB" id="2111742at2"/>
<keyword evidence="1" id="KW-0472">Membrane</keyword>
<keyword evidence="3" id="KW-1185">Reference proteome</keyword>
<dbReference type="Proteomes" id="UP000448943">
    <property type="component" value="Unassembled WGS sequence"/>
</dbReference>
<keyword evidence="1" id="KW-0812">Transmembrane</keyword>
<dbReference type="EMBL" id="SIJB01000029">
    <property type="protein sequence ID" value="NBI30040.1"/>
    <property type="molecule type" value="Genomic_DNA"/>
</dbReference>
<dbReference type="AlphaFoldDB" id="A0A6N9Q5J2"/>